<organism evidence="2 3">
    <name type="scientific">Symbiodinium pilosum</name>
    <name type="common">Dinoflagellate</name>
    <dbReference type="NCBI Taxonomy" id="2952"/>
    <lineage>
        <taxon>Eukaryota</taxon>
        <taxon>Sar</taxon>
        <taxon>Alveolata</taxon>
        <taxon>Dinophyceae</taxon>
        <taxon>Suessiales</taxon>
        <taxon>Symbiodiniaceae</taxon>
        <taxon>Symbiodinium</taxon>
    </lineage>
</organism>
<evidence type="ECO:0000256" key="1">
    <source>
        <dbReference type="SAM" id="MobiDB-lite"/>
    </source>
</evidence>
<comment type="caution">
    <text evidence="2">The sequence shown here is derived from an EMBL/GenBank/DDBJ whole genome shotgun (WGS) entry which is preliminary data.</text>
</comment>
<proteinExistence type="predicted"/>
<keyword evidence="3" id="KW-1185">Reference proteome</keyword>
<feature type="region of interest" description="Disordered" evidence="1">
    <location>
        <begin position="132"/>
        <end position="167"/>
    </location>
</feature>
<dbReference type="EMBL" id="CAJNIZ010014191">
    <property type="protein sequence ID" value="CAE7358941.1"/>
    <property type="molecule type" value="Genomic_DNA"/>
</dbReference>
<protein>
    <submittedName>
        <fullName evidence="2">Aak-1 protein</fullName>
    </submittedName>
</protein>
<name>A0A812PQ03_SYMPI</name>
<reference evidence="2" key="1">
    <citation type="submission" date="2021-02" db="EMBL/GenBank/DDBJ databases">
        <authorList>
            <person name="Dougan E. K."/>
            <person name="Rhodes N."/>
            <person name="Thang M."/>
            <person name="Chan C."/>
        </authorList>
    </citation>
    <scope>NUCLEOTIDE SEQUENCE</scope>
</reference>
<evidence type="ECO:0000313" key="3">
    <source>
        <dbReference type="Proteomes" id="UP000649617"/>
    </source>
</evidence>
<dbReference type="Proteomes" id="UP000649617">
    <property type="component" value="Unassembled WGS sequence"/>
</dbReference>
<accession>A0A812PQ03</accession>
<gene>
    <name evidence="2" type="primary">aak-1</name>
    <name evidence="2" type="ORF">SPIL2461_LOCUS8566</name>
</gene>
<sequence>MAVKRSIVATVFGAAVANLLPVFFLQASVSSVSAKWAWMTSPPKCASASPSTWDFDGEATIAAGATGTVTCKDGGTASVATVTCPSSNSAATMSSQDPDWWGTCGFGSSCLSDKSIGTGVTCTGGATTTTTTTSTAADDGSSTTTTTGADSSTTTTTTTTTTSDGTLTNSGSGRLAAVCATSLLLGVAAFQ</sequence>
<dbReference type="AlphaFoldDB" id="A0A812PQ03"/>
<evidence type="ECO:0000313" key="2">
    <source>
        <dbReference type="EMBL" id="CAE7358941.1"/>
    </source>
</evidence>